<comment type="caution">
    <text evidence="1">The sequence shown here is derived from an EMBL/GenBank/DDBJ whole genome shotgun (WGS) entry which is preliminary data.</text>
</comment>
<accession>A0A133RUG9</accession>
<protein>
    <submittedName>
        <fullName evidence="1">Uncharacterized protein</fullName>
    </submittedName>
</protein>
<dbReference type="EMBL" id="LRQR01000096">
    <property type="protein sequence ID" value="KXA58795.1"/>
    <property type="molecule type" value="Genomic_DNA"/>
</dbReference>
<name>A0A133RUG9_STRMT</name>
<gene>
    <name evidence="1" type="ORF">HMPREF3228_01674</name>
</gene>
<dbReference type="PATRIC" id="fig|28037.231.peg.1663"/>
<evidence type="ECO:0000313" key="2">
    <source>
        <dbReference type="Proteomes" id="UP000070065"/>
    </source>
</evidence>
<dbReference type="Proteomes" id="UP000070065">
    <property type="component" value="Unassembled WGS sequence"/>
</dbReference>
<dbReference type="AlphaFoldDB" id="A0A133RUG9"/>
<evidence type="ECO:0000313" key="1">
    <source>
        <dbReference type="EMBL" id="KXA58795.1"/>
    </source>
</evidence>
<reference evidence="1 2" key="1">
    <citation type="submission" date="2016-01" db="EMBL/GenBank/DDBJ databases">
        <authorList>
            <person name="Oliw E.H."/>
        </authorList>
    </citation>
    <scope>NUCLEOTIDE SEQUENCE [LARGE SCALE GENOMIC DNA]</scope>
    <source>
        <strain evidence="1 2">CMW7705B</strain>
    </source>
</reference>
<proteinExistence type="predicted"/>
<organism evidence="1 2">
    <name type="scientific">Streptococcus mitis</name>
    <dbReference type="NCBI Taxonomy" id="28037"/>
    <lineage>
        <taxon>Bacteria</taxon>
        <taxon>Bacillati</taxon>
        <taxon>Bacillota</taxon>
        <taxon>Bacilli</taxon>
        <taxon>Lactobacillales</taxon>
        <taxon>Streptococcaceae</taxon>
        <taxon>Streptococcus</taxon>
        <taxon>Streptococcus mitis group</taxon>
    </lineage>
</organism>
<sequence>MRSYKQRQTQIKNEIHNLLQRANIKLTSYLSDFFLKQGKHF</sequence>